<keyword evidence="2" id="KW-0677">Repeat</keyword>
<feature type="domain" description="EF-hand" evidence="5">
    <location>
        <begin position="103"/>
        <end position="138"/>
    </location>
</feature>
<evidence type="ECO:0000313" key="6">
    <source>
        <dbReference type="EMBL" id="CAD9414662.1"/>
    </source>
</evidence>
<dbReference type="InterPro" id="IPR018247">
    <property type="entry name" value="EF_Hand_1_Ca_BS"/>
</dbReference>
<feature type="compositionally biased region" description="Basic residues" evidence="4">
    <location>
        <begin position="8"/>
        <end position="19"/>
    </location>
</feature>
<dbReference type="PANTHER" id="PTHR23048">
    <property type="entry name" value="MYOSIN LIGHT CHAIN 1, 3"/>
    <property type="match status" value="1"/>
</dbReference>
<dbReference type="GO" id="GO:0016460">
    <property type="term" value="C:myosin II complex"/>
    <property type="evidence" value="ECO:0007669"/>
    <property type="project" value="TreeGrafter"/>
</dbReference>
<dbReference type="AlphaFoldDB" id="A0A7S2C3J7"/>
<keyword evidence="3" id="KW-0106">Calcium</keyword>
<dbReference type="InterPro" id="IPR011992">
    <property type="entry name" value="EF-hand-dom_pair"/>
</dbReference>
<name>A0A7S2C3J7_9STRA</name>
<sequence>MALSSTKDKKRPLQSHRKGDKYDLSSVPKNEKGGVLVTDDELAAAFEFFDMDGSGKITMTNLRKRLGVFYKNMPAKDYRFLMNNKPELTLQDLRELLLDNEVTNFDPVAEAFKVYDPEGTGFVDHKVLRDMFQNLGFGEVTDEDLQILVETGDVDQDGKISLSDFRNMLDFNRAQVAAQEAADLEREQQEAEREALREAQKAQAGEGGEGPAEPTEPAEPAEPAEE</sequence>
<dbReference type="Pfam" id="PF13202">
    <property type="entry name" value="EF-hand_5"/>
    <property type="match status" value="1"/>
</dbReference>
<dbReference type="PANTHER" id="PTHR23048:SF0">
    <property type="entry name" value="CALMODULIN LIKE 3"/>
    <property type="match status" value="1"/>
</dbReference>
<feature type="domain" description="EF-hand" evidence="5">
    <location>
        <begin position="37"/>
        <end position="72"/>
    </location>
</feature>
<reference evidence="6" key="1">
    <citation type="submission" date="2021-01" db="EMBL/GenBank/DDBJ databases">
        <authorList>
            <person name="Corre E."/>
            <person name="Pelletier E."/>
            <person name="Niang G."/>
            <person name="Scheremetjew M."/>
            <person name="Finn R."/>
            <person name="Kale V."/>
            <person name="Holt S."/>
            <person name="Cochrane G."/>
            <person name="Meng A."/>
            <person name="Brown T."/>
            <person name="Cohen L."/>
        </authorList>
    </citation>
    <scope>NUCLEOTIDE SEQUENCE</scope>
    <source>
        <strain evidence="6">RCC1693</strain>
    </source>
</reference>
<dbReference type="Gene3D" id="1.10.238.10">
    <property type="entry name" value="EF-hand"/>
    <property type="match status" value="2"/>
</dbReference>
<feature type="region of interest" description="Disordered" evidence="4">
    <location>
        <begin position="1"/>
        <end position="26"/>
    </location>
</feature>
<dbReference type="InterPro" id="IPR002048">
    <property type="entry name" value="EF_hand_dom"/>
</dbReference>
<evidence type="ECO:0000256" key="3">
    <source>
        <dbReference type="ARBA" id="ARBA00022837"/>
    </source>
</evidence>
<protein>
    <recommendedName>
        <fullName evidence="1">Calmodulin</fullName>
    </recommendedName>
</protein>
<dbReference type="PROSITE" id="PS00018">
    <property type="entry name" value="EF_HAND_1"/>
    <property type="match status" value="1"/>
</dbReference>
<dbReference type="InterPro" id="IPR050230">
    <property type="entry name" value="CALM/Myosin/TropC-like"/>
</dbReference>
<dbReference type="SMART" id="SM00054">
    <property type="entry name" value="EFh"/>
    <property type="match status" value="2"/>
</dbReference>
<evidence type="ECO:0000256" key="4">
    <source>
        <dbReference type="SAM" id="MobiDB-lite"/>
    </source>
</evidence>
<dbReference type="CDD" id="cd00051">
    <property type="entry name" value="EFh"/>
    <property type="match status" value="1"/>
</dbReference>
<evidence type="ECO:0000256" key="2">
    <source>
        <dbReference type="ARBA" id="ARBA00022737"/>
    </source>
</evidence>
<dbReference type="EMBL" id="HBGT01015643">
    <property type="protein sequence ID" value="CAD9414662.1"/>
    <property type="molecule type" value="Transcribed_RNA"/>
</dbReference>
<accession>A0A7S2C3J7</accession>
<dbReference type="PROSITE" id="PS50222">
    <property type="entry name" value="EF_HAND_2"/>
    <property type="match status" value="3"/>
</dbReference>
<evidence type="ECO:0000259" key="5">
    <source>
        <dbReference type="PROSITE" id="PS50222"/>
    </source>
</evidence>
<feature type="region of interest" description="Disordered" evidence="4">
    <location>
        <begin position="180"/>
        <end position="226"/>
    </location>
</feature>
<dbReference type="GO" id="GO:0005509">
    <property type="term" value="F:calcium ion binding"/>
    <property type="evidence" value="ECO:0007669"/>
    <property type="project" value="InterPro"/>
</dbReference>
<dbReference type="Pfam" id="PF13499">
    <property type="entry name" value="EF-hand_7"/>
    <property type="match status" value="1"/>
</dbReference>
<feature type="domain" description="EF-hand" evidence="5">
    <location>
        <begin position="140"/>
        <end position="175"/>
    </location>
</feature>
<evidence type="ECO:0000256" key="1">
    <source>
        <dbReference type="ARBA" id="ARBA00020786"/>
    </source>
</evidence>
<feature type="compositionally biased region" description="Basic and acidic residues" evidence="4">
    <location>
        <begin position="183"/>
        <end position="200"/>
    </location>
</feature>
<dbReference type="SUPFAM" id="SSF47473">
    <property type="entry name" value="EF-hand"/>
    <property type="match status" value="1"/>
</dbReference>
<gene>
    <name evidence="6" type="ORF">FPAR1323_LOCUS8350</name>
</gene>
<organism evidence="6">
    <name type="scientific">Florenciella parvula</name>
    <dbReference type="NCBI Taxonomy" id="236787"/>
    <lineage>
        <taxon>Eukaryota</taxon>
        <taxon>Sar</taxon>
        <taxon>Stramenopiles</taxon>
        <taxon>Ochrophyta</taxon>
        <taxon>Dictyochophyceae</taxon>
        <taxon>Florenciellales</taxon>
        <taxon>Florenciella</taxon>
    </lineage>
</organism>
<proteinExistence type="predicted"/>